<feature type="domain" description="Chorismate-utilising enzyme C-terminal" evidence="12">
    <location>
        <begin position="546"/>
        <end position="843"/>
    </location>
</feature>
<dbReference type="Pfam" id="PF00117">
    <property type="entry name" value="GATase"/>
    <property type="match status" value="1"/>
</dbReference>
<dbReference type="GO" id="GO:0046654">
    <property type="term" value="P:tetrahydrofolate biosynthetic process"/>
    <property type="evidence" value="ECO:0007669"/>
    <property type="project" value="UniProtKB-UniPathway"/>
</dbReference>
<dbReference type="GO" id="GO:0046656">
    <property type="term" value="P:folic acid biosynthetic process"/>
    <property type="evidence" value="ECO:0007669"/>
    <property type="project" value="UniProtKB-KW"/>
</dbReference>
<dbReference type="InterPro" id="IPR019999">
    <property type="entry name" value="Anth_synth_I-like"/>
</dbReference>
<name>S3D1Q2_OPHP1</name>
<feature type="domain" description="Glutamine amidotransferase" evidence="11">
    <location>
        <begin position="20"/>
        <end position="224"/>
    </location>
</feature>
<evidence type="ECO:0000256" key="1">
    <source>
        <dbReference type="ARBA" id="ARBA00001000"/>
    </source>
</evidence>
<sequence>MALSNDSGGSGEHHRPRILFLDAYDSFANNITALLATLLDADVHVLPIDAAIKADAFRAEVACYDAVVCGPGPGSPDCAADIGLMQHVWAADPTAVAPTLGICLGFQSLVTAHGGRIRRLRSGGLHGMVRAVDAQQQDIFQGVQPFRATLYHSLGADVGQDRIPDIEWGAAKWQSLTGTRLQPLAWVEEPLTAGENERILMGVRHETLPFWGLQYHPESVCTDAVSHAVLVNWFRAAVTWNTKHGRVRTEPDLNEGGLLARQATRPSLLSLQPSVLQKANKSNGANGTDETNGHSTQNGHGSASRHIAQTIPVPLHVEVPDIVEILQCGPSEGDEPEHIILDSASAAASSSSPDLSSQVGDESDNDAIRGRYSIIALDVSSATRIEYRTGDRFATVCQKQGVKTETETIALAATQSIWQLLAEFHESKRAEIHVETVENLDRPPFLGGFMGYITYEQGLDDIGVAFPSGKARRSHGRPDICWAWVTRSIVVDHQLGIAHIQSISGNDAAWVDSTACRLVDSPAWKQKEPRKEPLLPLVVATQFPDEQRYEDLVRQCQEYIAAGESYELCLTGETRITTTTAASAGKSSSSAAWALYRALRKKNPSPFASYLRLGAATLVSSSPERFLCFSPSKETDGKSQSGESCSLTCSMRPMKGTVRRSSTVRTLADAEALLHIPKEEAENLMIVDLVRHDLHAICGPGGVHVPRLLQVEPYGHVFQMVSVVEGSCPSSQSTQSTGIDVLSVSLPPGSMTGAPKKRSCALLTGMEEAKSRPERSLYSGVVGYICVTGRGDWSVTIRSLFSWDDETTVSESGTESSVWHIGAGGAVTILSTPEGEREEMFTKLAGPLGVFNL</sequence>
<dbReference type="InterPro" id="IPR006221">
    <property type="entry name" value="TrpG/PapA_dom"/>
</dbReference>
<dbReference type="PRINTS" id="PR00097">
    <property type="entry name" value="ANTSNTHASEII"/>
</dbReference>
<reference evidence="14 15" key="1">
    <citation type="journal article" date="2013" name="BMC Genomics">
        <title>The genome and transcriptome of the pine saprophyte Ophiostoma piceae, and a comparison with the bark beetle-associated pine pathogen Grosmannia clavigera.</title>
        <authorList>
            <person name="Haridas S."/>
            <person name="Wang Y."/>
            <person name="Lim L."/>
            <person name="Massoumi Alamouti S."/>
            <person name="Jackman S."/>
            <person name="Docking R."/>
            <person name="Robertson G."/>
            <person name="Birol I."/>
            <person name="Bohlmann J."/>
            <person name="Breuil C."/>
        </authorList>
    </citation>
    <scope>NUCLEOTIDE SEQUENCE [LARGE SCALE GENOMIC DNA]</scope>
    <source>
        <strain evidence="14 15">UAMH 11346</strain>
    </source>
</reference>
<feature type="domain" description="Anthranilate synthase component I N-terminal" evidence="13">
    <location>
        <begin position="363"/>
        <end position="494"/>
    </location>
</feature>
<evidence type="ECO:0000313" key="14">
    <source>
        <dbReference type="EMBL" id="EPE07175.1"/>
    </source>
</evidence>
<dbReference type="STRING" id="1262450.S3D1Q2"/>
<dbReference type="PANTHER" id="PTHR11236">
    <property type="entry name" value="AMINOBENZOATE/ANTHRANILATE SYNTHASE"/>
    <property type="match status" value="1"/>
</dbReference>
<dbReference type="InterPro" id="IPR029062">
    <property type="entry name" value="Class_I_gatase-like"/>
</dbReference>
<dbReference type="AlphaFoldDB" id="S3D1Q2"/>
<dbReference type="CDD" id="cd01743">
    <property type="entry name" value="GATase1_Anthranilate_Synthase"/>
    <property type="match status" value="1"/>
</dbReference>
<dbReference type="GO" id="GO:0000162">
    <property type="term" value="P:L-tryptophan biosynthetic process"/>
    <property type="evidence" value="ECO:0007669"/>
    <property type="project" value="TreeGrafter"/>
</dbReference>
<dbReference type="PROSITE" id="PS51273">
    <property type="entry name" value="GATASE_TYPE_1"/>
    <property type="match status" value="1"/>
</dbReference>
<dbReference type="Gene3D" id="3.40.50.880">
    <property type="match status" value="1"/>
</dbReference>
<evidence type="ECO:0000256" key="6">
    <source>
        <dbReference type="ARBA" id="ARBA00022909"/>
    </source>
</evidence>
<comment type="similarity">
    <text evidence="3">In the C-terminal section; belongs to the anthranilate synthase component I family.</text>
</comment>
<comment type="pathway">
    <text evidence="2">Cofactor biosynthesis; tetrahydrofolate biosynthesis; 4-aminobenzoate from chorismate: step 1/2.</text>
</comment>
<feature type="compositionally biased region" description="Polar residues" evidence="10">
    <location>
        <begin position="279"/>
        <end position="301"/>
    </location>
</feature>
<dbReference type="InterPro" id="IPR015890">
    <property type="entry name" value="Chorismate_C"/>
</dbReference>
<protein>
    <recommendedName>
        <fullName evidence="4">aminodeoxychorismate synthase</fullName>
        <ecNumber evidence="4">2.6.1.85</ecNumber>
    </recommendedName>
    <alternativeName>
        <fullName evidence="8">Para-aminobenzoate synthase</fullName>
    </alternativeName>
    <alternativeName>
        <fullName evidence="9">p-aminobenzoic acid synthase</fullName>
    </alternativeName>
</protein>
<comment type="catalytic activity">
    <reaction evidence="1">
        <text>chorismate + L-glutamine = 4-amino-4-deoxychorismate + L-glutamate</text>
        <dbReference type="Rhea" id="RHEA:11672"/>
        <dbReference type="ChEBI" id="CHEBI:29748"/>
        <dbReference type="ChEBI" id="CHEBI:29985"/>
        <dbReference type="ChEBI" id="CHEBI:58359"/>
        <dbReference type="ChEBI" id="CHEBI:58406"/>
        <dbReference type="EC" id="2.6.1.85"/>
    </reaction>
</comment>
<evidence type="ECO:0000259" key="12">
    <source>
        <dbReference type="Pfam" id="PF00425"/>
    </source>
</evidence>
<evidence type="ECO:0000256" key="4">
    <source>
        <dbReference type="ARBA" id="ARBA00013139"/>
    </source>
</evidence>
<evidence type="ECO:0000256" key="5">
    <source>
        <dbReference type="ARBA" id="ARBA00022679"/>
    </source>
</evidence>
<dbReference type="InterPro" id="IPR017926">
    <property type="entry name" value="GATASE"/>
</dbReference>
<dbReference type="Pfam" id="PF04715">
    <property type="entry name" value="Anth_synt_I_N"/>
    <property type="match status" value="1"/>
</dbReference>
<dbReference type="VEuPathDB" id="FungiDB:F503_07826"/>
<evidence type="ECO:0000256" key="2">
    <source>
        <dbReference type="ARBA" id="ARBA00005009"/>
    </source>
</evidence>
<dbReference type="EC" id="2.6.1.85" evidence="4"/>
<evidence type="ECO:0000256" key="10">
    <source>
        <dbReference type="SAM" id="MobiDB-lite"/>
    </source>
</evidence>
<evidence type="ECO:0000259" key="13">
    <source>
        <dbReference type="Pfam" id="PF04715"/>
    </source>
</evidence>
<dbReference type="eggNOG" id="KOG1224">
    <property type="taxonomic scope" value="Eukaryota"/>
</dbReference>
<dbReference type="PRINTS" id="PR00096">
    <property type="entry name" value="GATASE"/>
</dbReference>
<dbReference type="Proteomes" id="UP000016923">
    <property type="component" value="Unassembled WGS sequence"/>
</dbReference>
<keyword evidence="6" id="KW-0289">Folate biosynthesis</keyword>
<dbReference type="GO" id="GO:0008153">
    <property type="term" value="P:4-aminobenzoate biosynthetic process"/>
    <property type="evidence" value="ECO:0007669"/>
    <property type="project" value="TreeGrafter"/>
</dbReference>
<accession>S3D1Q2</accession>
<dbReference type="Gene3D" id="3.60.120.10">
    <property type="entry name" value="Anthranilate synthase"/>
    <property type="match status" value="1"/>
</dbReference>
<keyword evidence="7" id="KW-0315">Glutamine amidotransferase</keyword>
<dbReference type="InterPro" id="IPR006805">
    <property type="entry name" value="Anth_synth_I_N"/>
</dbReference>
<keyword evidence="5" id="KW-0808">Transferase</keyword>
<dbReference type="UniPathway" id="UPA00077">
    <property type="reaction ID" value="UER00149"/>
</dbReference>
<dbReference type="InterPro" id="IPR005801">
    <property type="entry name" value="ADC_synthase"/>
</dbReference>
<evidence type="ECO:0000256" key="3">
    <source>
        <dbReference type="ARBA" id="ARBA00005970"/>
    </source>
</evidence>
<evidence type="ECO:0000256" key="9">
    <source>
        <dbReference type="ARBA" id="ARBA00031904"/>
    </source>
</evidence>
<evidence type="ECO:0000259" key="11">
    <source>
        <dbReference type="Pfam" id="PF00117"/>
    </source>
</evidence>
<dbReference type="OMA" id="DWSVNIR"/>
<evidence type="ECO:0000313" key="15">
    <source>
        <dbReference type="Proteomes" id="UP000016923"/>
    </source>
</evidence>
<dbReference type="GO" id="GO:0005737">
    <property type="term" value="C:cytoplasm"/>
    <property type="evidence" value="ECO:0007669"/>
    <property type="project" value="TreeGrafter"/>
</dbReference>
<evidence type="ECO:0000256" key="7">
    <source>
        <dbReference type="ARBA" id="ARBA00022962"/>
    </source>
</evidence>
<feature type="region of interest" description="Disordered" evidence="10">
    <location>
        <begin position="277"/>
        <end position="305"/>
    </location>
</feature>
<dbReference type="HOGENOM" id="CLU_006493_0_0_1"/>
<dbReference type="GO" id="GO:0046820">
    <property type="term" value="F:4-amino-4-deoxychorismate synthase activity"/>
    <property type="evidence" value="ECO:0007669"/>
    <property type="project" value="UniProtKB-EC"/>
</dbReference>
<dbReference type="Pfam" id="PF00425">
    <property type="entry name" value="Chorismate_bind"/>
    <property type="match status" value="1"/>
</dbReference>
<organism evidence="14 15">
    <name type="scientific">Ophiostoma piceae (strain UAMH 11346)</name>
    <name type="common">Sap stain fungus</name>
    <dbReference type="NCBI Taxonomy" id="1262450"/>
    <lineage>
        <taxon>Eukaryota</taxon>
        <taxon>Fungi</taxon>
        <taxon>Dikarya</taxon>
        <taxon>Ascomycota</taxon>
        <taxon>Pezizomycotina</taxon>
        <taxon>Sordariomycetes</taxon>
        <taxon>Sordariomycetidae</taxon>
        <taxon>Ophiostomatales</taxon>
        <taxon>Ophiostomataceae</taxon>
        <taxon>Ophiostoma</taxon>
    </lineage>
</organism>
<dbReference type="EMBL" id="KE148151">
    <property type="protein sequence ID" value="EPE07175.1"/>
    <property type="molecule type" value="Genomic_DNA"/>
</dbReference>
<keyword evidence="15" id="KW-1185">Reference proteome</keyword>
<dbReference type="SUPFAM" id="SSF52317">
    <property type="entry name" value="Class I glutamine amidotransferase-like"/>
    <property type="match status" value="1"/>
</dbReference>
<dbReference type="PANTHER" id="PTHR11236:SF18">
    <property type="entry name" value="AMINODEOXYCHORISMATE SYNTHASE"/>
    <property type="match status" value="1"/>
</dbReference>
<dbReference type="SUPFAM" id="SSF56322">
    <property type="entry name" value="ADC synthase"/>
    <property type="match status" value="1"/>
</dbReference>
<evidence type="ECO:0000256" key="8">
    <source>
        <dbReference type="ARBA" id="ARBA00031329"/>
    </source>
</evidence>
<feature type="compositionally biased region" description="Low complexity" evidence="10">
    <location>
        <begin position="344"/>
        <end position="357"/>
    </location>
</feature>
<feature type="region of interest" description="Disordered" evidence="10">
    <location>
        <begin position="344"/>
        <end position="363"/>
    </location>
</feature>
<proteinExistence type="inferred from homology"/>
<gene>
    <name evidence="14" type="ORF">F503_07826</name>
</gene>
<dbReference type="OrthoDB" id="64220at2759"/>